<keyword evidence="1" id="KW-0479">Metal-binding</keyword>
<evidence type="ECO:0000256" key="1">
    <source>
        <dbReference type="ARBA" id="ARBA00022723"/>
    </source>
</evidence>
<reference evidence="8" key="1">
    <citation type="submission" date="2025-08" db="UniProtKB">
        <authorList>
            <consortium name="RefSeq"/>
        </authorList>
    </citation>
    <scope>IDENTIFICATION</scope>
</reference>
<feature type="domain" description="THAP-type" evidence="6">
    <location>
        <begin position="1"/>
        <end position="119"/>
    </location>
</feature>
<dbReference type="GeneID" id="136089099"/>
<evidence type="ECO:0000256" key="5">
    <source>
        <dbReference type="PROSITE-ProRule" id="PRU00309"/>
    </source>
</evidence>
<keyword evidence="3" id="KW-0862">Zinc</keyword>
<proteinExistence type="predicted"/>
<dbReference type="RefSeq" id="XP_065670897.1">
    <property type="nucleotide sequence ID" value="XM_065814825.1"/>
</dbReference>
<name>A0ABM4D988_HYDVU</name>
<gene>
    <name evidence="8" type="primary">LOC136089099</name>
</gene>
<sequence>MSTHCAVEDCKNGQYRLIKWRQEICKVHGTRREEENCNCTESFSLQSFPERIKNPEKIKLWKLLINREKDKKLRSPGSKSRVYSNHFVSGYWDYPTLDLGYDSTKRISNLVAQDSPCWM</sequence>
<evidence type="ECO:0000313" key="7">
    <source>
        <dbReference type="Proteomes" id="UP001652625"/>
    </source>
</evidence>
<evidence type="ECO:0000259" key="6">
    <source>
        <dbReference type="PROSITE" id="PS50950"/>
    </source>
</evidence>
<evidence type="ECO:0000256" key="3">
    <source>
        <dbReference type="ARBA" id="ARBA00022833"/>
    </source>
</evidence>
<accession>A0ABM4D988</accession>
<dbReference type="InterPro" id="IPR006612">
    <property type="entry name" value="THAP_Znf"/>
</dbReference>
<evidence type="ECO:0000256" key="4">
    <source>
        <dbReference type="ARBA" id="ARBA00023125"/>
    </source>
</evidence>
<protein>
    <submittedName>
        <fullName evidence="8">Uncharacterized protein LOC136089099</fullName>
    </submittedName>
</protein>
<evidence type="ECO:0000313" key="8">
    <source>
        <dbReference type="RefSeq" id="XP_065670897.1"/>
    </source>
</evidence>
<keyword evidence="7" id="KW-1185">Reference proteome</keyword>
<keyword evidence="2 5" id="KW-0863">Zinc-finger</keyword>
<organism evidence="7 8">
    <name type="scientific">Hydra vulgaris</name>
    <name type="common">Hydra</name>
    <name type="synonym">Hydra attenuata</name>
    <dbReference type="NCBI Taxonomy" id="6087"/>
    <lineage>
        <taxon>Eukaryota</taxon>
        <taxon>Metazoa</taxon>
        <taxon>Cnidaria</taxon>
        <taxon>Hydrozoa</taxon>
        <taxon>Hydroidolina</taxon>
        <taxon>Anthoathecata</taxon>
        <taxon>Aplanulata</taxon>
        <taxon>Hydridae</taxon>
        <taxon>Hydra</taxon>
    </lineage>
</organism>
<dbReference type="Proteomes" id="UP001652625">
    <property type="component" value="Chromosome 12"/>
</dbReference>
<keyword evidence="4 5" id="KW-0238">DNA-binding</keyword>
<evidence type="ECO:0000256" key="2">
    <source>
        <dbReference type="ARBA" id="ARBA00022771"/>
    </source>
</evidence>
<dbReference type="PROSITE" id="PS50950">
    <property type="entry name" value="ZF_THAP"/>
    <property type="match status" value="1"/>
</dbReference>